<dbReference type="Proteomes" id="UP000800082">
    <property type="component" value="Unassembled WGS sequence"/>
</dbReference>
<dbReference type="GeneID" id="54354035"/>
<dbReference type="RefSeq" id="XP_033447050.1">
    <property type="nucleotide sequence ID" value="XM_033596368.1"/>
</dbReference>
<accession>A0A6A5RI84</accession>
<evidence type="ECO:0000313" key="1">
    <source>
        <dbReference type="EMBL" id="KAF1926798.1"/>
    </source>
</evidence>
<reference evidence="1" key="1">
    <citation type="journal article" date="2020" name="Stud. Mycol.">
        <title>101 Dothideomycetes genomes: a test case for predicting lifestyles and emergence of pathogens.</title>
        <authorList>
            <person name="Haridas S."/>
            <person name="Albert R."/>
            <person name="Binder M."/>
            <person name="Bloem J."/>
            <person name="Labutti K."/>
            <person name="Salamov A."/>
            <person name="Andreopoulos B."/>
            <person name="Baker S."/>
            <person name="Barry K."/>
            <person name="Bills G."/>
            <person name="Bluhm B."/>
            <person name="Cannon C."/>
            <person name="Castanera R."/>
            <person name="Culley D."/>
            <person name="Daum C."/>
            <person name="Ezra D."/>
            <person name="Gonzalez J."/>
            <person name="Henrissat B."/>
            <person name="Kuo A."/>
            <person name="Liang C."/>
            <person name="Lipzen A."/>
            <person name="Lutzoni F."/>
            <person name="Magnuson J."/>
            <person name="Mondo S."/>
            <person name="Nolan M."/>
            <person name="Ohm R."/>
            <person name="Pangilinan J."/>
            <person name="Park H.-J."/>
            <person name="Ramirez L."/>
            <person name="Alfaro M."/>
            <person name="Sun H."/>
            <person name="Tritt A."/>
            <person name="Yoshinaga Y."/>
            <person name="Zwiers L.-H."/>
            <person name="Turgeon B."/>
            <person name="Goodwin S."/>
            <person name="Spatafora J."/>
            <person name="Crous P."/>
            <person name="Grigoriev I."/>
        </authorList>
    </citation>
    <scope>NUCLEOTIDE SEQUENCE</scope>
    <source>
        <strain evidence="1">CBS 183.55</strain>
    </source>
</reference>
<proteinExistence type="predicted"/>
<keyword evidence="2" id="KW-1185">Reference proteome</keyword>
<dbReference type="OrthoDB" id="3942968at2759"/>
<dbReference type="AlphaFoldDB" id="A0A6A5RI84"/>
<evidence type="ECO:0000313" key="2">
    <source>
        <dbReference type="Proteomes" id="UP000800082"/>
    </source>
</evidence>
<sequence length="459" mass="51907">MKKLNNLPQELFDLVCKYCPREAIIALRHTDRQLTETTREQFHNGFNSLIVTCSKAGLERLEKLTTDPYCSKHVLSRVKKVTFSTLTPHRLQELAESRSRPQPDGGDNYLRAYTYVRKTLVDGLNALPNLDTVTVTDLPFCGIVDPPVRLLKSADSKIPWNAQAPFDPLHTAVTMLQSETWGRVEMLCLALQRSPISSPGPLVYGLEAALSIFHDLNARNTIKINLITNFSGNGFPLIEQLRYLRFATFYAPSNNVLDKYKQMFGLSNLFDSIIYKQCQLDLTLVGGPHTITDGGPTGPVGIHQMFADAPTALRSLTLEGISEDRLFSTLVGFFVKRPRFSYIPYISIVDTGLTAYPYHLFSEYGELLKNVEFRDCWADPMRWFQLMNDIWKSQSIQDLSIVGCQVVDRYALENAQNGIMDVEVPFEELGDTHLGSHTDIRIGLKQLALRIRDRWSPPA</sequence>
<evidence type="ECO:0008006" key="3">
    <source>
        <dbReference type="Google" id="ProtNLM"/>
    </source>
</evidence>
<name>A0A6A5RI84_9PLEO</name>
<gene>
    <name evidence="1" type="ORF">M421DRAFT_6706</name>
</gene>
<organism evidence="1 2">
    <name type="scientific">Didymella exigua CBS 183.55</name>
    <dbReference type="NCBI Taxonomy" id="1150837"/>
    <lineage>
        <taxon>Eukaryota</taxon>
        <taxon>Fungi</taxon>
        <taxon>Dikarya</taxon>
        <taxon>Ascomycota</taxon>
        <taxon>Pezizomycotina</taxon>
        <taxon>Dothideomycetes</taxon>
        <taxon>Pleosporomycetidae</taxon>
        <taxon>Pleosporales</taxon>
        <taxon>Pleosporineae</taxon>
        <taxon>Didymellaceae</taxon>
        <taxon>Didymella</taxon>
    </lineage>
</organism>
<protein>
    <recommendedName>
        <fullName evidence="3">F-box domain-containing protein</fullName>
    </recommendedName>
</protein>
<dbReference type="EMBL" id="ML978975">
    <property type="protein sequence ID" value="KAF1926798.1"/>
    <property type="molecule type" value="Genomic_DNA"/>
</dbReference>